<name>A0A9K3I986_HELAN</name>
<organism evidence="1 2">
    <name type="scientific">Helianthus annuus</name>
    <name type="common">Common sunflower</name>
    <dbReference type="NCBI Taxonomy" id="4232"/>
    <lineage>
        <taxon>Eukaryota</taxon>
        <taxon>Viridiplantae</taxon>
        <taxon>Streptophyta</taxon>
        <taxon>Embryophyta</taxon>
        <taxon>Tracheophyta</taxon>
        <taxon>Spermatophyta</taxon>
        <taxon>Magnoliopsida</taxon>
        <taxon>eudicotyledons</taxon>
        <taxon>Gunneridae</taxon>
        <taxon>Pentapetalae</taxon>
        <taxon>asterids</taxon>
        <taxon>campanulids</taxon>
        <taxon>Asterales</taxon>
        <taxon>Asteraceae</taxon>
        <taxon>Asteroideae</taxon>
        <taxon>Heliantheae alliance</taxon>
        <taxon>Heliantheae</taxon>
        <taxon>Helianthus</taxon>
    </lineage>
</organism>
<reference evidence="1" key="1">
    <citation type="journal article" date="2017" name="Nature">
        <title>The sunflower genome provides insights into oil metabolism, flowering and Asterid evolution.</title>
        <authorList>
            <person name="Badouin H."/>
            <person name="Gouzy J."/>
            <person name="Grassa C.J."/>
            <person name="Murat F."/>
            <person name="Staton S.E."/>
            <person name="Cottret L."/>
            <person name="Lelandais-Briere C."/>
            <person name="Owens G.L."/>
            <person name="Carrere S."/>
            <person name="Mayjonade B."/>
            <person name="Legrand L."/>
            <person name="Gill N."/>
            <person name="Kane N.C."/>
            <person name="Bowers J.E."/>
            <person name="Hubner S."/>
            <person name="Bellec A."/>
            <person name="Berard A."/>
            <person name="Berges H."/>
            <person name="Blanchet N."/>
            <person name="Boniface M.C."/>
            <person name="Brunel D."/>
            <person name="Catrice O."/>
            <person name="Chaidir N."/>
            <person name="Claudel C."/>
            <person name="Donnadieu C."/>
            <person name="Faraut T."/>
            <person name="Fievet G."/>
            <person name="Helmstetter N."/>
            <person name="King M."/>
            <person name="Knapp S.J."/>
            <person name="Lai Z."/>
            <person name="Le Paslier M.C."/>
            <person name="Lippi Y."/>
            <person name="Lorenzon L."/>
            <person name="Mandel J.R."/>
            <person name="Marage G."/>
            <person name="Marchand G."/>
            <person name="Marquand E."/>
            <person name="Bret-Mestries E."/>
            <person name="Morien E."/>
            <person name="Nambeesan S."/>
            <person name="Nguyen T."/>
            <person name="Pegot-Espagnet P."/>
            <person name="Pouilly N."/>
            <person name="Raftis F."/>
            <person name="Sallet E."/>
            <person name="Schiex T."/>
            <person name="Thomas J."/>
            <person name="Vandecasteele C."/>
            <person name="Vares D."/>
            <person name="Vear F."/>
            <person name="Vautrin S."/>
            <person name="Crespi M."/>
            <person name="Mangin B."/>
            <person name="Burke J.M."/>
            <person name="Salse J."/>
            <person name="Munos S."/>
            <person name="Vincourt P."/>
            <person name="Rieseberg L.H."/>
            <person name="Langlade N.B."/>
        </authorList>
    </citation>
    <scope>NUCLEOTIDE SEQUENCE</scope>
    <source>
        <tissue evidence="1">Leaves</tissue>
    </source>
</reference>
<evidence type="ECO:0000313" key="1">
    <source>
        <dbReference type="EMBL" id="KAF5792568.1"/>
    </source>
</evidence>
<dbReference type="EMBL" id="MNCJ02000324">
    <property type="protein sequence ID" value="KAF5792568.1"/>
    <property type="molecule type" value="Genomic_DNA"/>
</dbReference>
<dbReference type="AlphaFoldDB" id="A0A9K3I986"/>
<dbReference type="Proteomes" id="UP000215914">
    <property type="component" value="Unassembled WGS sequence"/>
</dbReference>
<evidence type="ECO:0000313" key="2">
    <source>
        <dbReference type="Proteomes" id="UP000215914"/>
    </source>
</evidence>
<protein>
    <submittedName>
        <fullName evidence="1">Uncharacterized protein</fullName>
    </submittedName>
</protein>
<proteinExistence type="predicted"/>
<sequence>MKNFRSVMPILVRLAKTNSHHNSTRYTLHHFTQVYLLRRKSQLMDLLHGSCDFIFTNMAKRLNSFRA</sequence>
<comment type="caution">
    <text evidence="1">The sequence shown here is derived from an EMBL/GenBank/DDBJ whole genome shotgun (WGS) entry which is preliminary data.</text>
</comment>
<dbReference type="Gramene" id="mRNA:HanXRQr2_Chr09g0407431">
    <property type="protein sequence ID" value="CDS:HanXRQr2_Chr09g0407431.1"/>
    <property type="gene ID" value="HanXRQr2_Chr09g0407431"/>
</dbReference>
<gene>
    <name evidence="1" type="ORF">HanXRQr2_Chr09g0407431</name>
</gene>
<keyword evidence="2" id="KW-1185">Reference proteome</keyword>
<reference evidence="1" key="2">
    <citation type="submission" date="2020-06" db="EMBL/GenBank/DDBJ databases">
        <title>Helianthus annuus Genome sequencing and assembly Release 2.</title>
        <authorList>
            <person name="Gouzy J."/>
            <person name="Langlade N."/>
            <person name="Munos S."/>
        </authorList>
    </citation>
    <scope>NUCLEOTIDE SEQUENCE</scope>
    <source>
        <tissue evidence="1">Leaves</tissue>
    </source>
</reference>
<accession>A0A9K3I986</accession>